<dbReference type="EMBL" id="JACBZO010000001">
    <property type="protein sequence ID" value="NYI41577.1"/>
    <property type="molecule type" value="Genomic_DNA"/>
</dbReference>
<dbReference type="GO" id="GO:0006508">
    <property type="term" value="P:proteolysis"/>
    <property type="evidence" value="ECO:0007669"/>
    <property type="project" value="UniProtKB-KW"/>
</dbReference>
<dbReference type="InterPro" id="IPR008915">
    <property type="entry name" value="Peptidase_M50"/>
</dbReference>
<dbReference type="Pfam" id="PF02163">
    <property type="entry name" value="Peptidase_M50"/>
    <property type="match status" value="2"/>
</dbReference>
<keyword evidence="15" id="KW-1185">Reference proteome</keyword>
<keyword evidence="5 12" id="KW-0812">Transmembrane</keyword>
<dbReference type="GO" id="GO:0046872">
    <property type="term" value="F:metal ion binding"/>
    <property type="evidence" value="ECO:0007669"/>
    <property type="project" value="UniProtKB-KW"/>
</dbReference>
<feature type="transmembrane region" description="Helical" evidence="12">
    <location>
        <begin position="138"/>
        <end position="159"/>
    </location>
</feature>
<reference evidence="14 15" key="1">
    <citation type="submission" date="2020-07" db="EMBL/GenBank/DDBJ databases">
        <title>Sequencing the genomes of 1000 actinobacteria strains.</title>
        <authorList>
            <person name="Klenk H.-P."/>
        </authorList>
    </citation>
    <scope>NUCLEOTIDE SEQUENCE [LARGE SCALE GENOMIC DNA]</scope>
    <source>
        <strain evidence="14 15">DSM 19970</strain>
    </source>
</reference>
<dbReference type="PANTHER" id="PTHR39188:SF3">
    <property type="entry name" value="STAGE IV SPORULATION PROTEIN FB"/>
    <property type="match status" value="1"/>
</dbReference>
<proteinExistence type="inferred from homology"/>
<feature type="domain" description="Peptidase M50" evidence="13">
    <location>
        <begin position="135"/>
        <end position="193"/>
    </location>
</feature>
<dbReference type="Proteomes" id="UP000547973">
    <property type="component" value="Unassembled WGS sequence"/>
</dbReference>
<evidence type="ECO:0000313" key="15">
    <source>
        <dbReference type="Proteomes" id="UP000547973"/>
    </source>
</evidence>
<evidence type="ECO:0000256" key="9">
    <source>
        <dbReference type="ARBA" id="ARBA00022989"/>
    </source>
</evidence>
<feature type="transmembrane region" description="Helical" evidence="12">
    <location>
        <begin position="213"/>
        <end position="235"/>
    </location>
</feature>
<keyword evidence="9 12" id="KW-1133">Transmembrane helix</keyword>
<dbReference type="PANTHER" id="PTHR39188">
    <property type="entry name" value="MEMBRANE-ASSOCIATED ZINC METALLOPROTEASE M50B"/>
    <property type="match status" value="1"/>
</dbReference>
<keyword evidence="7" id="KW-0378">Hydrolase</keyword>
<evidence type="ECO:0000256" key="4">
    <source>
        <dbReference type="ARBA" id="ARBA00022670"/>
    </source>
</evidence>
<evidence type="ECO:0000256" key="1">
    <source>
        <dbReference type="ARBA" id="ARBA00001947"/>
    </source>
</evidence>
<evidence type="ECO:0000256" key="12">
    <source>
        <dbReference type="SAM" id="Phobius"/>
    </source>
</evidence>
<evidence type="ECO:0000256" key="8">
    <source>
        <dbReference type="ARBA" id="ARBA00022833"/>
    </source>
</evidence>
<comment type="similarity">
    <text evidence="3">Belongs to the peptidase M50B family.</text>
</comment>
<organism evidence="14 15">
    <name type="scientific">Demequina lutea</name>
    <dbReference type="NCBI Taxonomy" id="431489"/>
    <lineage>
        <taxon>Bacteria</taxon>
        <taxon>Bacillati</taxon>
        <taxon>Actinomycetota</taxon>
        <taxon>Actinomycetes</taxon>
        <taxon>Micrococcales</taxon>
        <taxon>Demequinaceae</taxon>
        <taxon>Demequina</taxon>
    </lineage>
</organism>
<evidence type="ECO:0000256" key="6">
    <source>
        <dbReference type="ARBA" id="ARBA00022723"/>
    </source>
</evidence>
<accession>A0A7Y9ZA43</accession>
<keyword evidence="4 14" id="KW-0645">Protease</keyword>
<evidence type="ECO:0000313" key="14">
    <source>
        <dbReference type="EMBL" id="NYI41577.1"/>
    </source>
</evidence>
<protein>
    <submittedName>
        <fullName evidence="14">Zn-dependent protease</fullName>
    </submittedName>
</protein>
<feature type="transmembrane region" description="Helical" evidence="12">
    <location>
        <begin position="102"/>
        <end position="126"/>
    </location>
</feature>
<feature type="transmembrane region" description="Helical" evidence="12">
    <location>
        <begin position="48"/>
        <end position="68"/>
    </location>
</feature>
<dbReference type="AlphaFoldDB" id="A0A7Y9ZA43"/>
<gene>
    <name evidence="14" type="ORF">BKA03_001696</name>
</gene>
<comment type="caution">
    <text evidence="14">The sequence shown here is derived from an EMBL/GenBank/DDBJ whole genome shotgun (WGS) entry which is preliminary data.</text>
</comment>
<name>A0A7Y9ZA43_9MICO</name>
<evidence type="ECO:0000259" key="13">
    <source>
        <dbReference type="Pfam" id="PF02163"/>
    </source>
</evidence>
<evidence type="ECO:0000256" key="5">
    <source>
        <dbReference type="ARBA" id="ARBA00022692"/>
    </source>
</evidence>
<evidence type="ECO:0000256" key="10">
    <source>
        <dbReference type="ARBA" id="ARBA00023049"/>
    </source>
</evidence>
<dbReference type="GO" id="GO:0016020">
    <property type="term" value="C:membrane"/>
    <property type="evidence" value="ECO:0007669"/>
    <property type="project" value="UniProtKB-SubCell"/>
</dbReference>
<keyword evidence="11 12" id="KW-0472">Membrane</keyword>
<dbReference type="RefSeq" id="WP_179397951.1">
    <property type="nucleotide sequence ID" value="NZ_JACBZO010000001.1"/>
</dbReference>
<feature type="transmembrane region" description="Helical" evidence="12">
    <location>
        <begin position="180"/>
        <end position="201"/>
    </location>
</feature>
<feature type="transmembrane region" description="Helical" evidence="12">
    <location>
        <begin position="12"/>
        <end position="36"/>
    </location>
</feature>
<feature type="domain" description="Peptidase M50" evidence="13">
    <location>
        <begin position="55"/>
        <end position="126"/>
    </location>
</feature>
<comment type="subcellular location">
    <subcellularLocation>
        <location evidence="2">Membrane</location>
        <topology evidence="2">Multi-pass membrane protein</topology>
    </subcellularLocation>
</comment>
<evidence type="ECO:0000256" key="2">
    <source>
        <dbReference type="ARBA" id="ARBA00004141"/>
    </source>
</evidence>
<evidence type="ECO:0000256" key="11">
    <source>
        <dbReference type="ARBA" id="ARBA00023136"/>
    </source>
</evidence>
<comment type="cofactor">
    <cofactor evidence="1">
        <name>Zn(2+)</name>
        <dbReference type="ChEBI" id="CHEBI:29105"/>
    </cofactor>
</comment>
<keyword evidence="6" id="KW-0479">Metal-binding</keyword>
<dbReference type="GO" id="GO:0008237">
    <property type="term" value="F:metallopeptidase activity"/>
    <property type="evidence" value="ECO:0007669"/>
    <property type="project" value="UniProtKB-KW"/>
</dbReference>
<evidence type="ECO:0000256" key="7">
    <source>
        <dbReference type="ARBA" id="ARBA00022801"/>
    </source>
</evidence>
<evidence type="ECO:0000256" key="3">
    <source>
        <dbReference type="ARBA" id="ARBA00007931"/>
    </source>
</evidence>
<sequence>MSERRTSGFVAGRILGAPVIVQPSTLIMLAVLAYIFASAAGQTTARTLSIGLLLAASLIGSVLLHEVAHAIAARAFGRKVSEIVLTLWGGHTSFDASGLTPLVNGVTAVAGPAMNLVIAGVARLILQVANVGGLAGSVLAYVAWANVLLAIFNVLPGIPMDGGRVLESIVWGATGNRNKGTLIAAWVGRFVAVAVVVYSLATPILQGRTPGLIDVMVAVMVFSILWPAASSAIAYSKAMLRRDGLTVASLMIPAVGVSYTVTVEGSRNAAKAAGVREIVVLGADDAPAGRFPLDLTDQVPPDVRDATSLQSVTTPIPRGAAIQQSAAADVLIPELREWWGKTDVLVVVDGVLVVGILRLADVVAALS</sequence>
<keyword evidence="10" id="KW-0482">Metalloprotease</keyword>
<keyword evidence="8" id="KW-0862">Zinc</keyword>